<keyword evidence="1" id="KW-0812">Transmembrane</keyword>
<sequence>MMRSSPSDRRRGASVGFILAFYGIAAALTLIAAAITFAALSAREVGAVETTGTITASEERREHDSVGPPRTVHRPTIEFTDESGTRRTIRGDDQGQPAAVGDPAIVHYHPDDPADAWHADKRNEIVIPFIILLFTAGFVVAGLVHLIKVLLRRSR</sequence>
<evidence type="ECO:0000259" key="2">
    <source>
        <dbReference type="Pfam" id="PF12158"/>
    </source>
</evidence>
<name>A0ABP8J6M0_9MICO</name>
<dbReference type="EMBL" id="BAABGL010000003">
    <property type="protein sequence ID" value="GAA4385805.1"/>
    <property type="molecule type" value="Genomic_DNA"/>
</dbReference>
<accession>A0ABP8J6M0</accession>
<keyword evidence="1" id="KW-1133">Transmembrane helix</keyword>
<proteinExistence type="predicted"/>
<dbReference type="RefSeq" id="WP_345030035.1">
    <property type="nucleotide sequence ID" value="NZ_BAABGL010000003.1"/>
</dbReference>
<feature type="domain" description="DUF3592" evidence="2">
    <location>
        <begin position="50"/>
        <end position="117"/>
    </location>
</feature>
<keyword evidence="1" id="KW-0472">Membrane</keyword>
<feature type="transmembrane region" description="Helical" evidence="1">
    <location>
        <begin position="12"/>
        <end position="40"/>
    </location>
</feature>
<protein>
    <recommendedName>
        <fullName evidence="2">DUF3592 domain-containing protein</fullName>
    </recommendedName>
</protein>
<keyword evidence="4" id="KW-1185">Reference proteome</keyword>
<comment type="caution">
    <text evidence="3">The sequence shown here is derived from an EMBL/GenBank/DDBJ whole genome shotgun (WGS) entry which is preliminary data.</text>
</comment>
<gene>
    <name evidence="3" type="ORF">GCM10023167_08010</name>
</gene>
<dbReference type="Proteomes" id="UP001500642">
    <property type="component" value="Unassembled WGS sequence"/>
</dbReference>
<evidence type="ECO:0000256" key="1">
    <source>
        <dbReference type="SAM" id="Phobius"/>
    </source>
</evidence>
<dbReference type="InterPro" id="IPR021994">
    <property type="entry name" value="DUF3592"/>
</dbReference>
<organism evidence="3 4">
    <name type="scientific">Brevibacterium pityocampae</name>
    <dbReference type="NCBI Taxonomy" id="506594"/>
    <lineage>
        <taxon>Bacteria</taxon>
        <taxon>Bacillati</taxon>
        <taxon>Actinomycetota</taxon>
        <taxon>Actinomycetes</taxon>
        <taxon>Micrococcales</taxon>
        <taxon>Brevibacteriaceae</taxon>
        <taxon>Brevibacterium</taxon>
    </lineage>
</organism>
<feature type="transmembrane region" description="Helical" evidence="1">
    <location>
        <begin position="125"/>
        <end position="151"/>
    </location>
</feature>
<reference evidence="4" key="1">
    <citation type="journal article" date="2019" name="Int. J. Syst. Evol. Microbiol.">
        <title>The Global Catalogue of Microorganisms (GCM) 10K type strain sequencing project: providing services to taxonomists for standard genome sequencing and annotation.</title>
        <authorList>
            <consortium name="The Broad Institute Genomics Platform"/>
            <consortium name="The Broad Institute Genome Sequencing Center for Infectious Disease"/>
            <person name="Wu L."/>
            <person name="Ma J."/>
        </authorList>
    </citation>
    <scope>NUCLEOTIDE SEQUENCE [LARGE SCALE GENOMIC DNA]</scope>
    <source>
        <strain evidence="4">JCM 17808</strain>
    </source>
</reference>
<evidence type="ECO:0000313" key="4">
    <source>
        <dbReference type="Proteomes" id="UP001500642"/>
    </source>
</evidence>
<dbReference type="Pfam" id="PF12158">
    <property type="entry name" value="DUF3592"/>
    <property type="match status" value="1"/>
</dbReference>
<evidence type="ECO:0000313" key="3">
    <source>
        <dbReference type="EMBL" id="GAA4385805.1"/>
    </source>
</evidence>